<reference evidence="1" key="1">
    <citation type="submission" date="2022-06" db="EMBL/GenBank/DDBJ databases">
        <title>Genomic Encyclopedia of Archaeal and Bacterial Type Strains, Phase II (KMG-II): from individual species to whole genera.</title>
        <authorList>
            <person name="Goeker M."/>
        </authorList>
    </citation>
    <scope>NUCLEOTIDE SEQUENCE</scope>
    <source>
        <strain evidence="1">DSM 43935</strain>
    </source>
</reference>
<evidence type="ECO:0000313" key="2">
    <source>
        <dbReference type="Proteomes" id="UP001206128"/>
    </source>
</evidence>
<gene>
    <name evidence="1" type="ORF">LX83_005138</name>
</gene>
<comment type="caution">
    <text evidence="1">The sequence shown here is derived from an EMBL/GenBank/DDBJ whole genome shotgun (WGS) entry which is preliminary data.</text>
</comment>
<dbReference type="AlphaFoldDB" id="A0AAE3KI97"/>
<accession>A0AAE3KI97</accession>
<evidence type="ECO:0008006" key="3">
    <source>
        <dbReference type="Google" id="ProtNLM"/>
    </source>
</evidence>
<organism evidence="1 2">
    <name type="scientific">Goodfellowiella coeruleoviolacea</name>
    <dbReference type="NCBI Taxonomy" id="334858"/>
    <lineage>
        <taxon>Bacteria</taxon>
        <taxon>Bacillati</taxon>
        <taxon>Actinomycetota</taxon>
        <taxon>Actinomycetes</taxon>
        <taxon>Pseudonocardiales</taxon>
        <taxon>Pseudonocardiaceae</taxon>
        <taxon>Goodfellowiella</taxon>
    </lineage>
</organism>
<sequence>MTGHAPIDHSDDHFHSAVPNARAGSDWTVQLVPAEHDDEPPYAYTVGLSVFRRHPELLTVGLSEQAARTVLNALGARVRSGERLAAGQIIQDERAGRPWAITPVPESASVALLPLANVCHRPPGGPPVPALQVVWSDADWRFPWDDGYREPIHVQPVLAPPIVE</sequence>
<protein>
    <recommendedName>
        <fullName evidence="3">DUF4262 domain-containing protein</fullName>
    </recommendedName>
</protein>
<dbReference type="InterPro" id="IPR025358">
    <property type="entry name" value="DUF4262"/>
</dbReference>
<keyword evidence="2" id="KW-1185">Reference proteome</keyword>
<evidence type="ECO:0000313" key="1">
    <source>
        <dbReference type="EMBL" id="MCP2168260.1"/>
    </source>
</evidence>
<dbReference type="Proteomes" id="UP001206128">
    <property type="component" value="Unassembled WGS sequence"/>
</dbReference>
<dbReference type="RefSeq" id="WP_253775946.1">
    <property type="nucleotide sequence ID" value="NZ_JAMTCK010000013.1"/>
</dbReference>
<dbReference type="EMBL" id="JAMTCK010000013">
    <property type="protein sequence ID" value="MCP2168260.1"/>
    <property type="molecule type" value="Genomic_DNA"/>
</dbReference>
<dbReference type="Pfam" id="PF14081">
    <property type="entry name" value="DUF4262"/>
    <property type="match status" value="1"/>
</dbReference>
<name>A0AAE3KI97_9PSEU</name>
<proteinExistence type="predicted"/>